<dbReference type="AlphaFoldDB" id="A0A8D1GHI7"/>
<keyword evidence="4 6" id="KW-0051">Antiviral defense</keyword>
<reference evidence="8" key="1">
    <citation type="submission" date="2025-08" db="UniProtKB">
        <authorList>
            <consortium name="Ensembl"/>
        </authorList>
    </citation>
    <scope>IDENTIFICATION</scope>
</reference>
<dbReference type="GO" id="GO:0005615">
    <property type="term" value="C:extracellular space"/>
    <property type="evidence" value="ECO:0007669"/>
    <property type="project" value="UniProtKB-KW"/>
</dbReference>
<organism evidence="8 9">
    <name type="scientific">Sus scrofa</name>
    <name type="common">Pig</name>
    <dbReference type="NCBI Taxonomy" id="9823"/>
    <lineage>
        <taxon>Eukaryota</taxon>
        <taxon>Metazoa</taxon>
        <taxon>Chordata</taxon>
        <taxon>Craniata</taxon>
        <taxon>Vertebrata</taxon>
        <taxon>Euteleostomi</taxon>
        <taxon>Mammalia</taxon>
        <taxon>Eutheria</taxon>
        <taxon>Laurasiatheria</taxon>
        <taxon>Artiodactyla</taxon>
        <taxon>Suina</taxon>
        <taxon>Suidae</taxon>
        <taxon>Sus</taxon>
    </lineage>
</organism>
<keyword evidence="3" id="KW-0964">Secreted</keyword>
<name>A0A8D1GHI7_PIG</name>
<dbReference type="GO" id="GO:0051607">
    <property type="term" value="P:defense response to virus"/>
    <property type="evidence" value="ECO:0007669"/>
    <property type="project" value="UniProtKB-KW"/>
</dbReference>
<evidence type="ECO:0000256" key="2">
    <source>
        <dbReference type="ARBA" id="ARBA00022514"/>
    </source>
</evidence>
<dbReference type="InterPro" id="IPR000471">
    <property type="entry name" value="Interferon_alpha/beta/delta"/>
</dbReference>
<dbReference type="PANTHER" id="PTHR11691">
    <property type="entry name" value="TYPE I INTERFERON"/>
    <property type="match status" value="1"/>
</dbReference>
<dbReference type="Gene3D" id="1.20.1250.10">
    <property type="match status" value="2"/>
</dbReference>
<proteinExistence type="inferred from homology"/>
<dbReference type="Proteomes" id="UP000694728">
    <property type="component" value="Unplaced"/>
</dbReference>
<evidence type="ECO:0000256" key="3">
    <source>
        <dbReference type="ARBA" id="ARBA00022525"/>
    </source>
</evidence>
<accession>A0A8D1GHI7</accession>
<evidence type="ECO:0000256" key="1">
    <source>
        <dbReference type="ARBA" id="ARBA00004613"/>
    </source>
</evidence>
<dbReference type="Pfam" id="PF00143">
    <property type="entry name" value="Interferon"/>
    <property type="match status" value="1"/>
</dbReference>
<dbReference type="PANTHER" id="PTHR11691:SF37">
    <property type="entry name" value="INTERFERON OMEGA-1"/>
    <property type="match status" value="1"/>
</dbReference>
<evidence type="ECO:0000256" key="4">
    <source>
        <dbReference type="ARBA" id="ARBA00023118"/>
    </source>
</evidence>
<feature type="signal peptide" evidence="7">
    <location>
        <begin position="1"/>
        <end position="23"/>
    </location>
</feature>
<dbReference type="PRINTS" id="PR00266">
    <property type="entry name" value="INTERFERONAB"/>
</dbReference>
<dbReference type="PROSITE" id="PS00252">
    <property type="entry name" value="INTERFERON_A_B_D"/>
    <property type="match status" value="1"/>
</dbReference>
<protein>
    <submittedName>
        <fullName evidence="8">Uncharacterized protein</fullName>
    </submittedName>
</protein>
<evidence type="ECO:0000313" key="8">
    <source>
        <dbReference type="Ensembl" id="ENSSSCP00045004325.1"/>
    </source>
</evidence>
<evidence type="ECO:0000256" key="5">
    <source>
        <dbReference type="ARBA" id="ARBA00023157"/>
    </source>
</evidence>
<keyword evidence="5" id="KW-1015">Disulfide bond</keyword>
<evidence type="ECO:0000256" key="7">
    <source>
        <dbReference type="SAM" id="SignalP"/>
    </source>
</evidence>
<evidence type="ECO:0000313" key="9">
    <source>
        <dbReference type="Proteomes" id="UP000694728"/>
    </source>
</evidence>
<comment type="subcellular location">
    <subcellularLocation>
        <location evidence="1">Secreted</location>
    </subcellularLocation>
</comment>
<comment type="similarity">
    <text evidence="6">Belongs to the alpha/beta interferon family.</text>
</comment>
<dbReference type="Ensembl" id="ENSSSCT00045006370.1">
    <property type="protein sequence ID" value="ENSSSCP00045004325.1"/>
    <property type="gene ID" value="ENSSSCG00045003844.1"/>
</dbReference>
<sequence>MAFVFSLLTALVVFSYGPGASLGCDLSQNHVHVSRKNLVLLHQMRRLSPPFCLKDRKDFGFPQEMVEGSQLQKTQAISVLHEMLQQTFLLFHTERSSAAWDSTLLDKLCSGLHQQLEDLDRKDFGFPQEMVEGSQLQKTQAISVLHEMLQQTFLLLHTERSSAAWDSTLLDKLCSGLHQQLEDLDPCLVQVMGEQTSALEMAVKRYFEGIHLYLKEKKYSDCAWETVRVEITRPLSLSTYLQERLQIANVDLGSS</sequence>
<dbReference type="InterPro" id="IPR009079">
    <property type="entry name" value="4_helix_cytokine-like_core"/>
</dbReference>
<dbReference type="SUPFAM" id="SSF47266">
    <property type="entry name" value="4-helical cytokines"/>
    <property type="match status" value="2"/>
</dbReference>
<keyword evidence="2 6" id="KW-0202">Cytokine</keyword>
<dbReference type="SMART" id="SM00076">
    <property type="entry name" value="IFabd"/>
    <property type="match status" value="2"/>
</dbReference>
<dbReference type="GO" id="GO:0005126">
    <property type="term" value="F:cytokine receptor binding"/>
    <property type="evidence" value="ECO:0007669"/>
    <property type="project" value="InterPro"/>
</dbReference>
<dbReference type="GO" id="GO:0005125">
    <property type="term" value="F:cytokine activity"/>
    <property type="evidence" value="ECO:0007669"/>
    <property type="project" value="UniProtKB-KW"/>
</dbReference>
<dbReference type="FunFam" id="1.20.1250.10:FF:000001">
    <property type="entry name" value="Interferon alpha"/>
    <property type="match status" value="1"/>
</dbReference>
<feature type="chain" id="PRO_5034483759" evidence="7">
    <location>
        <begin position="24"/>
        <end position="255"/>
    </location>
</feature>
<keyword evidence="7" id="KW-0732">Signal</keyword>
<evidence type="ECO:0000256" key="6">
    <source>
        <dbReference type="RuleBase" id="RU000436"/>
    </source>
</evidence>